<accession>A0A024WJ37</accession>
<evidence type="ECO:0000256" key="4">
    <source>
        <dbReference type="ARBA" id="ARBA00022786"/>
    </source>
</evidence>
<keyword evidence="6 8" id="KW-0788">Thiol protease</keyword>
<proteinExistence type="inferred from homology"/>
<dbReference type="InterPro" id="IPR036959">
    <property type="entry name" value="Peptidase_C12_UCH_sf"/>
</dbReference>
<evidence type="ECO:0000256" key="5">
    <source>
        <dbReference type="ARBA" id="ARBA00022801"/>
    </source>
</evidence>
<dbReference type="Pfam" id="PF01088">
    <property type="entry name" value="Peptidase_C12"/>
    <property type="match status" value="1"/>
</dbReference>
<keyword evidence="4 8" id="KW-0833">Ubl conjugation pathway</keyword>
<evidence type="ECO:0000256" key="2">
    <source>
        <dbReference type="ARBA" id="ARBA00009326"/>
    </source>
</evidence>
<dbReference type="EC" id="3.4.19.12" evidence="8"/>
<dbReference type="InterPro" id="IPR001578">
    <property type="entry name" value="Peptidase_C12_UCH"/>
</dbReference>
<dbReference type="InterPro" id="IPR038765">
    <property type="entry name" value="Papain-like_cys_pep_sf"/>
</dbReference>
<keyword evidence="5 8" id="KW-0378">Hydrolase</keyword>
<reference evidence="10 11" key="2">
    <citation type="submission" date="2013-02" db="EMBL/GenBank/DDBJ databases">
        <title>The Genome Sequence of Plasmodium falciparum MaliPS096_E11.</title>
        <authorList>
            <consortium name="The Broad Institute Genome Sequencing Platform"/>
            <consortium name="The Broad Institute Genome Sequencing Center for Infectious Disease"/>
            <person name="Neafsey D."/>
            <person name="Cheeseman I."/>
            <person name="Volkman S."/>
            <person name="Adams J."/>
            <person name="Walker B."/>
            <person name="Young S.K."/>
            <person name="Zeng Q."/>
            <person name="Gargeya S."/>
            <person name="Fitzgerald M."/>
            <person name="Haas B."/>
            <person name="Abouelleil A."/>
            <person name="Alvarado L."/>
            <person name="Arachchi H.M."/>
            <person name="Berlin A.M."/>
            <person name="Chapman S.B."/>
            <person name="Dewar J."/>
            <person name="Goldberg J."/>
            <person name="Griggs A."/>
            <person name="Gujja S."/>
            <person name="Hansen M."/>
            <person name="Howarth C."/>
            <person name="Imamovic A."/>
            <person name="Larimer J."/>
            <person name="McCowan C."/>
            <person name="Murphy C."/>
            <person name="Neiman D."/>
            <person name="Pearson M."/>
            <person name="Priest M."/>
            <person name="Roberts A."/>
            <person name="Saif S."/>
            <person name="Shea T."/>
            <person name="Sisk P."/>
            <person name="Sykes S."/>
            <person name="Wortman J."/>
            <person name="Nusbaum C."/>
            <person name="Birren B."/>
        </authorList>
    </citation>
    <scope>NUCLEOTIDE SEQUENCE [LARGE SCALE GENOMIC DNA]</scope>
    <source>
        <strain evidence="10 11">MaliPS096_E11</strain>
    </source>
</reference>
<evidence type="ECO:0000256" key="8">
    <source>
        <dbReference type="RuleBase" id="RU361215"/>
    </source>
</evidence>
<dbReference type="GO" id="GO:0006511">
    <property type="term" value="P:ubiquitin-dependent protein catabolic process"/>
    <property type="evidence" value="ECO:0007669"/>
    <property type="project" value="UniProtKB-UniRule"/>
</dbReference>
<evidence type="ECO:0000259" key="9">
    <source>
        <dbReference type="PROSITE" id="PS52048"/>
    </source>
</evidence>
<dbReference type="OrthoDB" id="427186at2759"/>
<dbReference type="PROSITE" id="PS52048">
    <property type="entry name" value="UCH_DOMAIN"/>
    <property type="match status" value="1"/>
</dbReference>
<dbReference type="PANTHER" id="PTHR10589">
    <property type="entry name" value="UBIQUITIN CARBOXYL-TERMINAL HYDROLASE"/>
    <property type="match status" value="1"/>
</dbReference>
<dbReference type="Gene3D" id="3.40.532.10">
    <property type="entry name" value="Peptidase C12, ubiquitin carboxyl-terminal hydrolase"/>
    <property type="match status" value="1"/>
</dbReference>
<dbReference type="PRINTS" id="PR00707">
    <property type="entry name" value="UBCTHYDRLASE"/>
</dbReference>
<dbReference type="PANTHER" id="PTHR10589:SF17">
    <property type="entry name" value="UBIQUITIN CARBOXYL-TERMINAL HYDROLASE"/>
    <property type="match status" value="1"/>
</dbReference>
<keyword evidence="3 8" id="KW-0645">Protease</keyword>
<gene>
    <name evidence="10" type="ORF">PFMALIP_05440</name>
</gene>
<evidence type="ECO:0000313" key="10">
    <source>
        <dbReference type="EMBL" id="ETW46536.1"/>
    </source>
</evidence>
<evidence type="ECO:0000256" key="1">
    <source>
        <dbReference type="ARBA" id="ARBA00000707"/>
    </source>
</evidence>
<dbReference type="Proteomes" id="UP000030699">
    <property type="component" value="Unassembled WGS sequence"/>
</dbReference>
<evidence type="ECO:0000256" key="6">
    <source>
        <dbReference type="ARBA" id="ARBA00022807"/>
    </source>
</evidence>
<dbReference type="AlphaFoldDB" id="A0A024WJ37"/>
<dbReference type="GO" id="GO:0016579">
    <property type="term" value="P:protein deubiquitination"/>
    <property type="evidence" value="ECO:0007669"/>
    <property type="project" value="TreeGrafter"/>
</dbReference>
<protein>
    <recommendedName>
        <fullName evidence="8">Ubiquitin carboxyl-terminal hydrolase</fullName>
        <ecNumber evidence="8">3.4.19.12</ecNumber>
    </recommendedName>
</protein>
<dbReference type="SUPFAM" id="SSF54001">
    <property type="entry name" value="Cysteine proteinases"/>
    <property type="match status" value="1"/>
</dbReference>
<dbReference type="GO" id="GO:0004843">
    <property type="term" value="F:cysteine-type deubiquitinase activity"/>
    <property type="evidence" value="ECO:0007669"/>
    <property type="project" value="UniProtKB-EC"/>
</dbReference>
<comment type="caution">
    <text evidence="7">Lacks conserved residue(s) required for the propagation of feature annotation.</text>
</comment>
<comment type="similarity">
    <text evidence="2 7 8">Belongs to the peptidase C12 family.</text>
</comment>
<evidence type="ECO:0000256" key="7">
    <source>
        <dbReference type="PROSITE-ProRule" id="PRU01393"/>
    </source>
</evidence>
<sequence length="112" mass="13052">MAKNDIWTPLESNPDSLYLYSCKLGQSKLKFVDIYGFNNDLLDMIPQPVQAVIFLYPVNDNIVSENNTNDKHNLKENFDNVWFIKQVKIITLCNMNNILPILYVCFNSIVYK</sequence>
<organism evidence="10 11">
    <name type="scientific">Plasmodium falciparum MaliPS096_E11</name>
    <dbReference type="NCBI Taxonomy" id="1036727"/>
    <lineage>
        <taxon>Eukaryota</taxon>
        <taxon>Sar</taxon>
        <taxon>Alveolata</taxon>
        <taxon>Apicomplexa</taxon>
        <taxon>Aconoidasida</taxon>
        <taxon>Haemosporida</taxon>
        <taxon>Plasmodiidae</taxon>
        <taxon>Plasmodium</taxon>
        <taxon>Plasmodium (Laverania)</taxon>
    </lineage>
</organism>
<reference evidence="10 11" key="1">
    <citation type="submission" date="2013-02" db="EMBL/GenBank/DDBJ databases">
        <title>The Genome Annotation of Plasmodium falciparum MaliPS096_E11.</title>
        <authorList>
            <consortium name="The Broad Institute Genome Sequencing Platform"/>
            <consortium name="The Broad Institute Genome Sequencing Center for Infectious Disease"/>
            <person name="Neafsey D."/>
            <person name="Hoffman S."/>
            <person name="Volkman S."/>
            <person name="Rosenthal P."/>
            <person name="Walker B."/>
            <person name="Young S.K."/>
            <person name="Zeng Q."/>
            <person name="Gargeya S."/>
            <person name="Fitzgerald M."/>
            <person name="Haas B."/>
            <person name="Abouelleil A."/>
            <person name="Allen A.W."/>
            <person name="Alvarado L."/>
            <person name="Arachchi H.M."/>
            <person name="Berlin A.M."/>
            <person name="Chapman S.B."/>
            <person name="Gainer-Dewar J."/>
            <person name="Goldberg J."/>
            <person name="Griggs A."/>
            <person name="Gujja S."/>
            <person name="Hansen M."/>
            <person name="Howarth C."/>
            <person name="Imamovic A."/>
            <person name="Ireland A."/>
            <person name="Larimer J."/>
            <person name="McCowan C."/>
            <person name="Murphy C."/>
            <person name="Pearson M."/>
            <person name="Poon T.W."/>
            <person name="Priest M."/>
            <person name="Roberts A."/>
            <person name="Saif S."/>
            <person name="Shea T."/>
            <person name="Sisk P."/>
            <person name="Sykes S."/>
            <person name="Wortman J."/>
            <person name="Nusbaum C."/>
            <person name="Birren B."/>
        </authorList>
    </citation>
    <scope>NUCLEOTIDE SEQUENCE [LARGE SCALE GENOMIC DNA]</scope>
    <source>
        <strain evidence="10 11">MaliPS096_E11</strain>
    </source>
</reference>
<evidence type="ECO:0000256" key="3">
    <source>
        <dbReference type="ARBA" id="ARBA00022670"/>
    </source>
</evidence>
<dbReference type="EMBL" id="KI925625">
    <property type="protein sequence ID" value="ETW46536.1"/>
    <property type="molecule type" value="Genomic_DNA"/>
</dbReference>
<dbReference type="GO" id="GO:0005737">
    <property type="term" value="C:cytoplasm"/>
    <property type="evidence" value="ECO:0007669"/>
    <property type="project" value="TreeGrafter"/>
</dbReference>
<name>A0A024WJ37_PLAFA</name>
<feature type="domain" description="UCH catalytic" evidence="9">
    <location>
        <begin position="6"/>
        <end position="112"/>
    </location>
</feature>
<comment type="catalytic activity">
    <reaction evidence="1 8">
        <text>Thiol-dependent hydrolysis of ester, thioester, amide, peptide and isopeptide bonds formed by the C-terminal Gly of ubiquitin (a 76-residue protein attached to proteins as an intracellular targeting signal).</text>
        <dbReference type="EC" id="3.4.19.12"/>
    </reaction>
</comment>
<evidence type="ECO:0000313" key="11">
    <source>
        <dbReference type="Proteomes" id="UP000030699"/>
    </source>
</evidence>